<keyword evidence="4" id="KW-0997">Cell inner membrane</keyword>
<proteinExistence type="predicted"/>
<evidence type="ECO:0000313" key="10">
    <source>
        <dbReference type="EMBL" id="MQL52280.1"/>
    </source>
</evidence>
<feature type="transmembrane region" description="Helical" evidence="9">
    <location>
        <begin position="238"/>
        <end position="257"/>
    </location>
</feature>
<feature type="transmembrane region" description="Helical" evidence="9">
    <location>
        <begin position="212"/>
        <end position="232"/>
    </location>
</feature>
<dbReference type="Proteomes" id="UP000441717">
    <property type="component" value="Unassembled WGS sequence"/>
</dbReference>
<feature type="transmembrane region" description="Helical" evidence="9">
    <location>
        <begin position="294"/>
        <end position="312"/>
    </location>
</feature>
<feature type="transmembrane region" description="Helical" evidence="9">
    <location>
        <begin position="128"/>
        <end position="149"/>
    </location>
</feature>
<keyword evidence="5 9" id="KW-0812">Transmembrane</keyword>
<evidence type="ECO:0000256" key="1">
    <source>
        <dbReference type="ARBA" id="ARBA00004651"/>
    </source>
</evidence>
<dbReference type="AlphaFoldDB" id="A0A6N7IQI2"/>
<dbReference type="InterPro" id="IPR001851">
    <property type="entry name" value="ABC_transp_permease"/>
</dbReference>
<evidence type="ECO:0000256" key="4">
    <source>
        <dbReference type="ARBA" id="ARBA00022519"/>
    </source>
</evidence>
<evidence type="ECO:0000256" key="9">
    <source>
        <dbReference type="SAM" id="Phobius"/>
    </source>
</evidence>
<evidence type="ECO:0000256" key="7">
    <source>
        <dbReference type="ARBA" id="ARBA00023136"/>
    </source>
</evidence>
<feature type="transmembrane region" description="Helical" evidence="9">
    <location>
        <begin position="12"/>
        <end position="30"/>
    </location>
</feature>
<evidence type="ECO:0000313" key="11">
    <source>
        <dbReference type="Proteomes" id="UP000441717"/>
    </source>
</evidence>
<feature type="transmembrane region" description="Helical" evidence="9">
    <location>
        <begin position="73"/>
        <end position="89"/>
    </location>
</feature>
<keyword evidence="6 9" id="KW-1133">Transmembrane helix</keyword>
<keyword evidence="11" id="KW-1185">Reference proteome</keyword>
<organism evidence="10 11">
    <name type="scientific">Desulfofundulus thermobenzoicus</name>
    <dbReference type="NCBI Taxonomy" id="29376"/>
    <lineage>
        <taxon>Bacteria</taxon>
        <taxon>Bacillati</taxon>
        <taxon>Bacillota</taxon>
        <taxon>Clostridia</taxon>
        <taxon>Eubacteriales</taxon>
        <taxon>Peptococcaceae</taxon>
        <taxon>Desulfofundulus</taxon>
    </lineage>
</organism>
<comment type="caution">
    <text evidence="10">The sequence shown here is derived from an EMBL/GenBank/DDBJ whole genome shotgun (WGS) entry which is preliminary data.</text>
</comment>
<accession>A0A6N7IQI2</accession>
<keyword evidence="2" id="KW-0813">Transport</keyword>
<evidence type="ECO:0000256" key="2">
    <source>
        <dbReference type="ARBA" id="ARBA00022448"/>
    </source>
</evidence>
<dbReference type="PANTHER" id="PTHR32196">
    <property type="entry name" value="ABC TRANSPORTER PERMEASE PROTEIN YPHD-RELATED-RELATED"/>
    <property type="match status" value="1"/>
</dbReference>
<feature type="transmembrane region" description="Helical" evidence="9">
    <location>
        <begin position="42"/>
        <end position="61"/>
    </location>
</feature>
<comment type="subcellular location">
    <subcellularLocation>
        <location evidence="1">Cell membrane</location>
        <topology evidence="1">Multi-pass membrane protein</topology>
    </subcellularLocation>
</comment>
<reference evidence="10 11" key="1">
    <citation type="submission" date="2019-10" db="EMBL/GenBank/DDBJ databases">
        <title>Comparative genomics of sulfur disproportionating microorganisms.</title>
        <authorList>
            <person name="Ward L.M."/>
            <person name="Bertran E."/>
            <person name="Johnston D."/>
        </authorList>
    </citation>
    <scope>NUCLEOTIDE SEQUENCE [LARGE SCALE GENOMIC DNA]</scope>
    <source>
        <strain evidence="10 11">DSM 14055</strain>
    </source>
</reference>
<dbReference type="GO" id="GO:0022857">
    <property type="term" value="F:transmembrane transporter activity"/>
    <property type="evidence" value="ECO:0007669"/>
    <property type="project" value="InterPro"/>
</dbReference>
<dbReference type="EMBL" id="WHYR01000019">
    <property type="protein sequence ID" value="MQL52280.1"/>
    <property type="molecule type" value="Genomic_DNA"/>
</dbReference>
<name>A0A6N7IQI2_9FIRM</name>
<evidence type="ECO:0000256" key="8">
    <source>
        <dbReference type="ARBA" id="ARBA00039381"/>
    </source>
</evidence>
<dbReference type="GO" id="GO:0005886">
    <property type="term" value="C:plasma membrane"/>
    <property type="evidence" value="ECO:0007669"/>
    <property type="project" value="UniProtKB-SubCell"/>
</dbReference>
<dbReference type="PANTHER" id="PTHR32196:SF71">
    <property type="entry name" value="AUTOINDUCER 2 IMPORT SYSTEM PERMEASE PROTEIN LSRD"/>
    <property type="match status" value="1"/>
</dbReference>
<dbReference type="RefSeq" id="WP_152946202.1">
    <property type="nucleotide sequence ID" value="NZ_WHYR01000019.1"/>
</dbReference>
<dbReference type="OrthoDB" id="9813906at2"/>
<evidence type="ECO:0000256" key="6">
    <source>
        <dbReference type="ARBA" id="ARBA00022989"/>
    </source>
</evidence>
<keyword evidence="3" id="KW-1003">Cell membrane</keyword>
<keyword evidence="7 9" id="KW-0472">Membrane</keyword>
<evidence type="ECO:0000256" key="5">
    <source>
        <dbReference type="ARBA" id="ARBA00022692"/>
    </source>
</evidence>
<dbReference type="CDD" id="cd06579">
    <property type="entry name" value="TM_PBP1_transp_AraH_like"/>
    <property type="match status" value="1"/>
</dbReference>
<evidence type="ECO:0000256" key="3">
    <source>
        <dbReference type="ARBA" id="ARBA00022475"/>
    </source>
</evidence>
<feature type="transmembrane region" description="Helical" evidence="9">
    <location>
        <begin position="161"/>
        <end position="182"/>
    </location>
</feature>
<protein>
    <recommendedName>
        <fullName evidence="8">Autoinducer 2 import system permease protein LsrD</fullName>
    </recommendedName>
</protein>
<feature type="transmembrane region" description="Helical" evidence="9">
    <location>
        <begin position="95"/>
        <end position="116"/>
    </location>
</feature>
<dbReference type="Pfam" id="PF02653">
    <property type="entry name" value="BPD_transp_2"/>
    <property type="match status" value="1"/>
</dbReference>
<sequence length="346" mass="37032">MKRLNLQLMLLDNLIWVLVVLFFLLNLVITPNFASYNNLINILYHSSILSLLILAEGLTLLIGKLDLSIESTLAFAPGIAMLLATKWVPGGIDPITSIFLTLLIGALVGFFNGYCIAKVGMDPLLQTLSVSIMLRGLVLFLVPLSIFPLHKIYTYAGQARLVANIPVAVVIVILVYLLFHFIMQHTIYGRQFLATGGNPKASFIAGINTERIVVSAFVLSGLLAAMAGLLTAGRQGSISNSMGTGMVMLAFAGAILGGTSLEGGKGTPMGMLGGALLLGMISNALNLLGVGVTLVYATQGALIFVAIVIDRIRVRIRNRLLHQEQIRHLDAAEDTEKGLVVGQSLH</sequence>
<gene>
    <name evidence="10" type="ORF">GFC01_08355</name>
</gene>